<sequence length="215" mass="24050">MAKFFLILATSHEKQRSKSGRGGGVPPLLRTSGMWIFQRKLSIVNATLFCTLYHFMNIAFALKDDILLTLPSTHLWMSHLMPSSGLAMFPTSQTWVIHLSDWVNSVVLLKSIFFHPTACVLDQTVHVWQQQVVLFTLASGPCVAKAAHFYCETCKIDYFHNYSVSRAASDPFDSQDLDTVGTSATLLSLFESAVLQSVFNSSVQLRKNIASDREL</sequence>
<dbReference type="RefSeq" id="XP_041285449.1">
    <property type="nucleotide sequence ID" value="XM_041434490.1"/>
</dbReference>
<gene>
    <name evidence="2" type="ORF">F5147DRAFT_658751</name>
</gene>
<evidence type="ECO:0000313" key="3">
    <source>
        <dbReference type="Proteomes" id="UP000823399"/>
    </source>
</evidence>
<dbReference type="Proteomes" id="UP000823399">
    <property type="component" value="Unassembled WGS sequence"/>
</dbReference>
<name>A0A9P7ESA3_9AGAM</name>
<dbReference type="InterPro" id="IPR041539">
    <property type="entry name" value="CxC5"/>
</dbReference>
<dbReference type="AlphaFoldDB" id="A0A9P7ESA3"/>
<protein>
    <recommendedName>
        <fullName evidence="1">CxC5 like cysteine cluster associated with KDZ domain-containing protein</fullName>
    </recommendedName>
</protein>
<proteinExistence type="predicted"/>
<evidence type="ECO:0000259" key="1">
    <source>
        <dbReference type="Pfam" id="PF18718"/>
    </source>
</evidence>
<keyword evidence="3" id="KW-1185">Reference proteome</keyword>
<comment type="caution">
    <text evidence="2">The sequence shown here is derived from an EMBL/GenBank/DDBJ whole genome shotgun (WGS) entry which is preliminary data.</text>
</comment>
<feature type="domain" description="CxC5 like cysteine cluster associated with KDZ" evidence="1">
    <location>
        <begin position="129"/>
        <end position="167"/>
    </location>
</feature>
<reference evidence="2" key="1">
    <citation type="journal article" date="2020" name="New Phytol.">
        <title>Comparative genomics reveals dynamic genome evolution in host specialist ectomycorrhizal fungi.</title>
        <authorList>
            <person name="Lofgren L.A."/>
            <person name="Nguyen N.H."/>
            <person name="Vilgalys R."/>
            <person name="Ruytinx J."/>
            <person name="Liao H.L."/>
            <person name="Branco S."/>
            <person name="Kuo A."/>
            <person name="LaButti K."/>
            <person name="Lipzen A."/>
            <person name="Andreopoulos W."/>
            <person name="Pangilinan J."/>
            <person name="Riley R."/>
            <person name="Hundley H."/>
            <person name="Na H."/>
            <person name="Barry K."/>
            <person name="Grigoriev I.V."/>
            <person name="Stajich J.E."/>
            <person name="Kennedy P.G."/>
        </authorList>
    </citation>
    <scope>NUCLEOTIDE SEQUENCE</scope>
    <source>
        <strain evidence="2">FC423</strain>
    </source>
</reference>
<accession>A0A9P7ESA3</accession>
<organism evidence="2 3">
    <name type="scientific">Suillus discolor</name>
    <dbReference type="NCBI Taxonomy" id="1912936"/>
    <lineage>
        <taxon>Eukaryota</taxon>
        <taxon>Fungi</taxon>
        <taxon>Dikarya</taxon>
        <taxon>Basidiomycota</taxon>
        <taxon>Agaricomycotina</taxon>
        <taxon>Agaricomycetes</taxon>
        <taxon>Agaricomycetidae</taxon>
        <taxon>Boletales</taxon>
        <taxon>Suillineae</taxon>
        <taxon>Suillaceae</taxon>
        <taxon>Suillus</taxon>
    </lineage>
</organism>
<dbReference type="Pfam" id="PF18718">
    <property type="entry name" value="CxC5"/>
    <property type="match status" value="1"/>
</dbReference>
<dbReference type="GeneID" id="64696749"/>
<evidence type="ECO:0000313" key="2">
    <source>
        <dbReference type="EMBL" id="KAG2088140.1"/>
    </source>
</evidence>
<dbReference type="EMBL" id="JABBWM010000124">
    <property type="protein sequence ID" value="KAG2088140.1"/>
    <property type="molecule type" value="Genomic_DNA"/>
</dbReference>